<dbReference type="PROSITE" id="PS51482">
    <property type="entry name" value="DEGV"/>
    <property type="match status" value="1"/>
</dbReference>
<comment type="caution">
    <text evidence="2">The sequence shown here is derived from an EMBL/GenBank/DDBJ whole genome shotgun (WGS) entry which is preliminary data.</text>
</comment>
<dbReference type="InterPro" id="IPR043168">
    <property type="entry name" value="DegV_C"/>
</dbReference>
<dbReference type="NCBIfam" id="TIGR00762">
    <property type="entry name" value="DegV"/>
    <property type="match status" value="1"/>
</dbReference>
<dbReference type="AlphaFoldDB" id="A0A644XWM4"/>
<organism evidence="2">
    <name type="scientific">bioreactor metagenome</name>
    <dbReference type="NCBI Taxonomy" id="1076179"/>
    <lineage>
        <taxon>unclassified sequences</taxon>
        <taxon>metagenomes</taxon>
        <taxon>ecological metagenomes</taxon>
    </lineage>
</organism>
<sequence length="282" mass="31615">MQKIALVTDSASDITKELKERYNVRVLPFRIIYKDREYSDGVDITPKYVYDTLETEAPTSSLPAMKDIENMYEELKSEGYTHAIIVTLSSGLSGVHNAISLASENHPEIKSFVYDSKAISYAEALPIVEAAKMIEKGMSFEEIVKEIPRVTEKTELFFVVGTLEYLKRGGRIGRVSGTIAELLNIKPIISVDKNGVYYTYDKVRGRKQSINRMLEIAKEKLSKKKFDIHIIHGEAEEESKNVAEQLKGLENVNSVTFHGYLSPVSGVHSGPGLIGVIFYEVE</sequence>
<reference evidence="2" key="1">
    <citation type="submission" date="2019-08" db="EMBL/GenBank/DDBJ databases">
        <authorList>
            <person name="Kucharzyk K."/>
            <person name="Murdoch R.W."/>
            <person name="Higgins S."/>
            <person name="Loffler F."/>
        </authorList>
    </citation>
    <scope>NUCLEOTIDE SEQUENCE</scope>
</reference>
<dbReference type="SUPFAM" id="SSF82549">
    <property type="entry name" value="DAK1/DegV-like"/>
    <property type="match status" value="1"/>
</dbReference>
<protein>
    <submittedName>
        <fullName evidence="2">Protein DegV</fullName>
    </submittedName>
</protein>
<dbReference type="PANTHER" id="PTHR33434:SF3">
    <property type="entry name" value="DEGV DOMAIN-CONTAINING PROTEIN YITS"/>
    <property type="match status" value="1"/>
</dbReference>
<dbReference type="Gene3D" id="3.40.50.10170">
    <property type="match status" value="1"/>
</dbReference>
<evidence type="ECO:0000313" key="2">
    <source>
        <dbReference type="EMBL" id="MPM20188.1"/>
    </source>
</evidence>
<dbReference type="InterPro" id="IPR003797">
    <property type="entry name" value="DegV"/>
</dbReference>
<proteinExistence type="predicted"/>
<dbReference type="Gene3D" id="3.30.1180.10">
    <property type="match status" value="1"/>
</dbReference>
<dbReference type="InterPro" id="IPR050270">
    <property type="entry name" value="DegV_domain_contain"/>
</dbReference>
<name>A0A644XWM4_9ZZZZ</name>
<dbReference type="GO" id="GO:0008289">
    <property type="term" value="F:lipid binding"/>
    <property type="evidence" value="ECO:0007669"/>
    <property type="project" value="UniProtKB-KW"/>
</dbReference>
<evidence type="ECO:0000256" key="1">
    <source>
        <dbReference type="ARBA" id="ARBA00023121"/>
    </source>
</evidence>
<dbReference type="Pfam" id="PF02645">
    <property type="entry name" value="DegV"/>
    <property type="match status" value="1"/>
</dbReference>
<accession>A0A644XWM4</accession>
<keyword evidence="1" id="KW-0446">Lipid-binding</keyword>
<gene>
    <name evidence="2" type="primary">degV_12</name>
    <name evidence="2" type="ORF">SDC9_66617</name>
</gene>
<dbReference type="EMBL" id="VSSQ01003329">
    <property type="protein sequence ID" value="MPM20188.1"/>
    <property type="molecule type" value="Genomic_DNA"/>
</dbReference>
<dbReference type="PANTHER" id="PTHR33434">
    <property type="entry name" value="DEGV DOMAIN-CONTAINING PROTEIN DR_1986-RELATED"/>
    <property type="match status" value="1"/>
</dbReference>